<dbReference type="RefSeq" id="XP_006671428.1">
    <property type="nucleotide sequence ID" value="XM_006671365.1"/>
</dbReference>
<proteinExistence type="predicted"/>
<name>G3JJH6_CORMM</name>
<accession>G3JJH6</accession>
<protein>
    <submittedName>
        <fullName evidence="1">Uncharacterized protein</fullName>
    </submittedName>
</protein>
<evidence type="ECO:0000313" key="2">
    <source>
        <dbReference type="Proteomes" id="UP000001610"/>
    </source>
</evidence>
<dbReference type="KEGG" id="cmt:CCM_06224"/>
<dbReference type="Proteomes" id="UP000001610">
    <property type="component" value="Unassembled WGS sequence"/>
</dbReference>
<dbReference type="VEuPathDB" id="FungiDB:CCM_06224"/>
<dbReference type="HOGENOM" id="CLU_1012002_0_0_1"/>
<organism evidence="1 2">
    <name type="scientific">Cordyceps militaris (strain CM01)</name>
    <name type="common">Caterpillar fungus</name>
    <dbReference type="NCBI Taxonomy" id="983644"/>
    <lineage>
        <taxon>Eukaryota</taxon>
        <taxon>Fungi</taxon>
        <taxon>Dikarya</taxon>
        <taxon>Ascomycota</taxon>
        <taxon>Pezizomycotina</taxon>
        <taxon>Sordariomycetes</taxon>
        <taxon>Hypocreomycetidae</taxon>
        <taxon>Hypocreales</taxon>
        <taxon>Cordycipitaceae</taxon>
        <taxon>Cordyceps</taxon>
    </lineage>
</organism>
<dbReference type="EMBL" id="JH126402">
    <property type="protein sequence ID" value="EGX92064.1"/>
    <property type="molecule type" value="Genomic_DNA"/>
</dbReference>
<evidence type="ECO:0000313" key="1">
    <source>
        <dbReference type="EMBL" id="EGX92064.1"/>
    </source>
</evidence>
<keyword evidence="2" id="KW-1185">Reference proteome</keyword>
<dbReference type="GeneID" id="18168239"/>
<reference evidence="1 2" key="1">
    <citation type="journal article" date="2011" name="Genome Biol.">
        <title>Genome sequence of the insect pathogenic fungus Cordyceps militaris, a valued traditional Chinese medicine.</title>
        <authorList>
            <person name="Zheng P."/>
            <person name="Xia Y."/>
            <person name="Xiao G."/>
            <person name="Xiong C."/>
            <person name="Hu X."/>
            <person name="Zhang S."/>
            <person name="Zheng H."/>
            <person name="Huang Y."/>
            <person name="Zhou Y."/>
            <person name="Wang S."/>
            <person name="Zhao G.P."/>
            <person name="Liu X."/>
            <person name="St Leger R.J."/>
            <person name="Wang C."/>
        </authorList>
    </citation>
    <scope>NUCLEOTIDE SEQUENCE [LARGE SCALE GENOMIC DNA]</scope>
    <source>
        <strain evidence="1 2">CM01</strain>
    </source>
</reference>
<sequence>MVLLVDVLPSLVEWGFEMDAWRSGWLAFVKQIDWVRIKNINWFSADIIKPTAAATHHRFHAHTHTHTHCSRPKLHQACYAAMVCLEAWPILHFLAFSLVGYSPSPAPYAQELMMAATEAKEETKRGSPGSSPVFSKSRRSFVPLCVGRLVDAQPNPILVHQPALVFFAGYASPCLRSVGPYRINHSVVCREHSQTNLFPLPFPTRTNHLSGIIGAKGWPTSFSAAQYTISCLAVHVSSSCLYLVRASRPKRRDITLCHSSDVSREGRNWRSGLSE</sequence>
<dbReference type="AlphaFoldDB" id="G3JJH6"/>
<gene>
    <name evidence="1" type="ORF">CCM_06224</name>
</gene>
<dbReference type="InParanoid" id="G3JJH6"/>